<evidence type="ECO:0000313" key="3">
    <source>
        <dbReference type="Proteomes" id="UP000262582"/>
    </source>
</evidence>
<sequence length="456" mass="54458">MQKTSCELKLAISYILKILIENIVRNINSYQHNRFSEEYLVISQLEEVLHHRYICENRCKGCLDYQLVNKIILNFSDEIIRINDLYKTFIEDVLKELNLSDLVHHIEIAINLVSNPEHVKKHLNNSKINVYNKYFSEISSSITFLKLAFYNHKIIELHDVILNHSELPQKQKLSQNMVVFAEEYTTFYIDQNFIGEYIKNNSLKKQIKNIKEKAKYQFIFSPYLIEDGIKMNKVFLKEYFEHISCLTNNILLAKYKDKLSYVSEEIDSIVNRVLLWQEVTRAAESLKLYWFLYNQNAYPNFRRNEKNPFYQKINANLKAFFENIDIKSLSSRNRNEKTIEEELSSYIKFKNYSFGLEELISGYIKTNNDFDCIDKIDNLCEILDFINFETDTEEQKIKSSYQDTEHLKHAWKCKYFITNDKKLIKRGKFIYSLLNIDTEFLTISEFKEMIISPYKK</sequence>
<name>A0A347UBX2_9BACT</name>
<dbReference type="AlphaFoldDB" id="A0A347UBX2"/>
<organism evidence="2 4">
    <name type="scientific">Arcobacter ellisii</name>
    <dbReference type="NCBI Taxonomy" id="913109"/>
    <lineage>
        <taxon>Bacteria</taxon>
        <taxon>Pseudomonadati</taxon>
        <taxon>Campylobacterota</taxon>
        <taxon>Epsilonproteobacteria</taxon>
        <taxon>Campylobacterales</taxon>
        <taxon>Arcobacteraceae</taxon>
        <taxon>Arcobacter</taxon>
    </lineage>
</organism>
<gene>
    <name evidence="1" type="ORF">AELL_2746</name>
    <name evidence="2" type="ORF">CP962_03250</name>
</gene>
<protein>
    <recommendedName>
        <fullName evidence="5">PIN domain-containing protein</fullName>
    </recommendedName>
</protein>
<dbReference type="EMBL" id="CP032097">
    <property type="protein sequence ID" value="AXX96350.1"/>
    <property type="molecule type" value="Genomic_DNA"/>
</dbReference>
<reference evidence="2 4" key="1">
    <citation type="submission" date="2017-09" db="EMBL/GenBank/DDBJ databases">
        <title>Genomics of the genus Arcobacter.</title>
        <authorList>
            <person name="Perez-Cataluna A."/>
            <person name="Figueras M.J."/>
            <person name="Salas-Masso N."/>
        </authorList>
    </citation>
    <scope>NUCLEOTIDE SEQUENCE [LARGE SCALE GENOMIC DNA]</scope>
    <source>
        <strain evidence="2 4">CECT 7837</strain>
    </source>
</reference>
<evidence type="ECO:0000313" key="4">
    <source>
        <dbReference type="Proteomes" id="UP000290588"/>
    </source>
</evidence>
<reference evidence="1 3" key="2">
    <citation type="submission" date="2018-08" db="EMBL/GenBank/DDBJ databases">
        <title>Complete genome of the Arcobacter ellisii type strain LMG 26155.</title>
        <authorList>
            <person name="Miller W.G."/>
            <person name="Yee E."/>
            <person name="Bono J.L."/>
        </authorList>
    </citation>
    <scope>NUCLEOTIDE SEQUENCE [LARGE SCALE GENOMIC DNA]</scope>
    <source>
        <strain evidence="1 3">LMG 26155</strain>
    </source>
</reference>
<dbReference type="OrthoDB" id="7066310at2"/>
<keyword evidence="3" id="KW-1185">Reference proteome</keyword>
<evidence type="ECO:0000313" key="1">
    <source>
        <dbReference type="EMBL" id="AXX96350.1"/>
    </source>
</evidence>
<dbReference type="Proteomes" id="UP000290588">
    <property type="component" value="Unassembled WGS sequence"/>
</dbReference>
<dbReference type="KEGG" id="aell:AELL_2746"/>
<accession>A0A347UBX2</accession>
<evidence type="ECO:0008006" key="5">
    <source>
        <dbReference type="Google" id="ProtNLM"/>
    </source>
</evidence>
<proteinExistence type="predicted"/>
<evidence type="ECO:0000313" key="2">
    <source>
        <dbReference type="EMBL" id="RXI31811.1"/>
    </source>
</evidence>
<dbReference type="Proteomes" id="UP000262582">
    <property type="component" value="Chromosome"/>
</dbReference>
<dbReference type="EMBL" id="NXIG01000003">
    <property type="protein sequence ID" value="RXI31811.1"/>
    <property type="molecule type" value="Genomic_DNA"/>
</dbReference>
<dbReference type="RefSeq" id="WP_118918485.1">
    <property type="nucleotide sequence ID" value="NZ_CP032097.1"/>
</dbReference>